<dbReference type="Proteomes" id="UP000776983">
    <property type="component" value="Unassembled WGS sequence"/>
</dbReference>
<keyword evidence="1" id="KW-0132">Cell division</keyword>
<keyword evidence="2 3" id="KW-0472">Membrane</keyword>
<dbReference type="EMBL" id="JACDXW010000001">
    <property type="protein sequence ID" value="MCB5362474.1"/>
    <property type="molecule type" value="Genomic_DNA"/>
</dbReference>
<accession>A0ABS8C8X2</accession>
<evidence type="ECO:0000313" key="6">
    <source>
        <dbReference type="Proteomes" id="UP000776983"/>
    </source>
</evidence>
<keyword evidence="6" id="KW-1185">Reference proteome</keyword>
<evidence type="ECO:0000313" key="5">
    <source>
        <dbReference type="EMBL" id="MCB5362474.1"/>
    </source>
</evidence>
<comment type="similarity">
    <text evidence="1">Belongs to the ZipA family.</text>
</comment>
<dbReference type="Pfam" id="PF04354">
    <property type="entry name" value="ZipA_C"/>
    <property type="match status" value="1"/>
</dbReference>
<sequence>MSDLQIALVAAGVILIALVVAFNWWQDRRARRRMQAHFPEGEHDPLLGAAGAPSVGRREPGMVAANEDAEEADPTCEAVIDVSFANPVPGPQLRDALQGLTQSVGKPVRVLVMRDSGSHTSQLRADESYGSLHLTVLLANRQGPLTDIGWSHLWSAAQRLAQSFDGTVEGPEQEAVLSQANQLDALCAEVDAQVVLGIKPAMSRPLDEVEPIVRETGFVMYGDQLAWMSDTGLPRFTLSLVPNAEQRIERLDLILDVPNCQIDEQAFSRMAGVGRDLASRLNAQLLDEQGNPVMPQADAAIDQQVLGMSQSLTRVGFVAGDTRTLRLFS</sequence>
<protein>
    <recommendedName>
        <fullName evidence="1">Cell division protein ZipA</fullName>
    </recommendedName>
</protein>
<feature type="domain" description="ZipA C-terminal FtsZ-binding" evidence="4">
    <location>
        <begin position="190"/>
        <end position="305"/>
    </location>
</feature>
<comment type="function">
    <text evidence="1">Essential cell division protein that stabilizes the FtsZ protofilaments by cross-linking them and that serves as a cytoplasmic membrane anchor for the Z ring. Also required for the recruitment to the septal ring of downstream cell division proteins.</text>
</comment>
<organism evidence="5 6">
    <name type="scientific">Mesopusillimonas faecipullorum</name>
    <dbReference type="NCBI Taxonomy" id="2755040"/>
    <lineage>
        <taxon>Bacteria</taxon>
        <taxon>Pseudomonadati</taxon>
        <taxon>Pseudomonadota</taxon>
        <taxon>Betaproteobacteria</taxon>
        <taxon>Burkholderiales</taxon>
        <taxon>Alcaligenaceae</taxon>
        <taxon>Mesopusillimonas</taxon>
    </lineage>
</organism>
<keyword evidence="3" id="KW-1133">Transmembrane helix</keyword>
<comment type="caution">
    <text evidence="5">The sequence shown here is derived from an EMBL/GenBank/DDBJ whole genome shotgun (WGS) entry which is preliminary data.</text>
</comment>
<feature type="transmembrane region" description="Helical" evidence="3">
    <location>
        <begin position="6"/>
        <end position="25"/>
    </location>
</feature>
<evidence type="ECO:0000256" key="3">
    <source>
        <dbReference type="SAM" id="Phobius"/>
    </source>
</evidence>
<dbReference type="SMART" id="SM00771">
    <property type="entry name" value="ZipA_C"/>
    <property type="match status" value="1"/>
</dbReference>
<keyword evidence="1" id="KW-0131">Cell cycle</keyword>
<keyword evidence="2" id="KW-1003">Cell membrane</keyword>
<keyword evidence="2 3" id="KW-0812">Transmembrane</keyword>
<evidence type="ECO:0000256" key="1">
    <source>
        <dbReference type="RuleBase" id="RU003612"/>
    </source>
</evidence>
<comment type="subcellular location">
    <subcellularLocation>
        <location evidence="2">Cell inner membrane</location>
        <topology evidence="2">Single-pass type I membrane protein</topology>
    </subcellularLocation>
</comment>
<gene>
    <name evidence="5" type="ORF">H0484_01720</name>
</gene>
<keyword evidence="2" id="KW-0997">Cell inner membrane</keyword>
<name>A0ABS8C8X2_9BURK</name>
<dbReference type="InterPro" id="IPR007449">
    <property type="entry name" value="ZipA_FtsZ-bd_C"/>
</dbReference>
<evidence type="ECO:0000259" key="4">
    <source>
        <dbReference type="SMART" id="SM00771"/>
    </source>
</evidence>
<dbReference type="InterPro" id="IPR036765">
    <property type="entry name" value="ZipA_FtsZ-bd_C_sf"/>
</dbReference>
<evidence type="ECO:0000256" key="2">
    <source>
        <dbReference type="RuleBase" id="RU003613"/>
    </source>
</evidence>
<dbReference type="RefSeq" id="WP_226952705.1">
    <property type="nucleotide sequence ID" value="NZ_JACDXW010000001.1"/>
</dbReference>
<dbReference type="Gene3D" id="3.30.1400.10">
    <property type="entry name" value="ZipA, C-terminal FtsZ-binding domain"/>
    <property type="match status" value="1"/>
</dbReference>
<proteinExistence type="inferred from homology"/>
<dbReference type="SUPFAM" id="SSF64383">
    <property type="entry name" value="Cell-division protein ZipA, C-terminal domain"/>
    <property type="match status" value="1"/>
</dbReference>
<reference evidence="5 6" key="1">
    <citation type="submission" date="2020-07" db="EMBL/GenBank/DDBJ databases">
        <title>Pusillimonas sp. nov., isolated from poultry manure in Taiwan.</title>
        <authorList>
            <person name="Lin S.-Y."/>
            <person name="Tang Y.-S."/>
            <person name="Young C.-C."/>
        </authorList>
    </citation>
    <scope>NUCLEOTIDE SEQUENCE [LARGE SCALE GENOMIC DNA]</scope>
    <source>
        <strain evidence="5 6">CC-YST705</strain>
    </source>
</reference>